<organism evidence="3 4">
    <name type="scientific">Hymenobacter glaciei</name>
    <dbReference type="NCBI Taxonomy" id="877209"/>
    <lineage>
        <taxon>Bacteria</taxon>
        <taxon>Pseudomonadati</taxon>
        <taxon>Bacteroidota</taxon>
        <taxon>Cytophagia</taxon>
        <taxon>Cytophagales</taxon>
        <taxon>Hymenobacteraceae</taxon>
        <taxon>Hymenobacter</taxon>
    </lineage>
</organism>
<dbReference type="InterPro" id="IPR017850">
    <property type="entry name" value="Alkaline_phosphatase_core_sf"/>
</dbReference>
<feature type="transmembrane region" description="Helical" evidence="1">
    <location>
        <begin position="12"/>
        <end position="35"/>
    </location>
</feature>
<sequence>MPTHTIRKLGCIMLSLMAVLFLIRPQVLDIAYFVVFRYPRAFYMVLLASYYDLLLVAGLGAAFMALAYLFRSFARVQRWLLGAFLGLALVCVAVGLSYVTTSTLLGGPLTYGWLYYSDFMQNSDFYTALQANLSWQWAGQLLGWCAGLLLGSYLLWAGLRRLDPQGQKLRGVVTLLALGLVVYFAVAPRRIAANNLTYKLTANPVLAFSNSVYAALATPPDLFTLQIPAKFEAFPTPAMAGGTTGHAPSNPRIRNVLLFVLESVPAEYVPGYQPRTDVMPELARQLPHALRVADMYAHIPSTNNAVVALLASLYPKISYQSISKEHPDIRRPSISSELKKKGFRTGFFFAADTRFQNMNGFLANRQLDTIADFQTIPCSQPAQEIDPEKTDFLSSSDEACLIQSVAKWLPKDSAAAPFFATVWTAQTHYPYFPAGAEHNYGVSERYLNRYLNALHYSDQQLGQLLRELRRRGLAESTLVVVVGDHGEAFGRHVQYGHASNIYEENVRIPLLLLNPVLFHGETLPVIGGQVDVAPTLFDVLRLPIPAEWQGTSLFNPERVNRAYFFSPYSQYTFGYRDARHKVILNAAAGTTQVYDLQHDSHETTNIADRMPDYVLASRRRLARWVQYQDAYLQQALAPPAKPAPGR</sequence>
<feature type="transmembrane region" description="Helical" evidence="1">
    <location>
        <begin position="169"/>
        <end position="186"/>
    </location>
</feature>
<name>A0ABP7UN57_9BACT</name>
<dbReference type="InterPro" id="IPR000917">
    <property type="entry name" value="Sulfatase_N"/>
</dbReference>
<dbReference type="PANTHER" id="PTHR43751">
    <property type="entry name" value="SULFATASE"/>
    <property type="match status" value="1"/>
</dbReference>
<dbReference type="EMBL" id="BAABDK010000029">
    <property type="protein sequence ID" value="GAA4048138.1"/>
    <property type="molecule type" value="Genomic_DNA"/>
</dbReference>
<dbReference type="RefSeq" id="WP_345057717.1">
    <property type="nucleotide sequence ID" value="NZ_BAABDK010000029.1"/>
</dbReference>
<evidence type="ECO:0000256" key="1">
    <source>
        <dbReference type="SAM" id="Phobius"/>
    </source>
</evidence>
<feature type="domain" description="Sulfatase N-terminal" evidence="2">
    <location>
        <begin position="254"/>
        <end position="540"/>
    </location>
</feature>
<keyword evidence="4" id="KW-1185">Reference proteome</keyword>
<dbReference type="InterPro" id="IPR052701">
    <property type="entry name" value="GAG_Ulvan_Degrading_Sulfatases"/>
</dbReference>
<feature type="transmembrane region" description="Helical" evidence="1">
    <location>
        <begin position="137"/>
        <end position="157"/>
    </location>
</feature>
<keyword evidence="1" id="KW-1133">Transmembrane helix</keyword>
<evidence type="ECO:0000313" key="3">
    <source>
        <dbReference type="EMBL" id="GAA4048138.1"/>
    </source>
</evidence>
<dbReference type="SUPFAM" id="SSF53649">
    <property type="entry name" value="Alkaline phosphatase-like"/>
    <property type="match status" value="1"/>
</dbReference>
<proteinExistence type="predicted"/>
<keyword evidence="1" id="KW-0472">Membrane</keyword>
<evidence type="ECO:0000259" key="2">
    <source>
        <dbReference type="Pfam" id="PF00884"/>
    </source>
</evidence>
<reference evidence="4" key="1">
    <citation type="journal article" date="2019" name="Int. J. Syst. Evol. Microbiol.">
        <title>The Global Catalogue of Microorganisms (GCM) 10K type strain sequencing project: providing services to taxonomists for standard genome sequencing and annotation.</title>
        <authorList>
            <consortium name="The Broad Institute Genomics Platform"/>
            <consortium name="The Broad Institute Genome Sequencing Center for Infectious Disease"/>
            <person name="Wu L."/>
            <person name="Ma J."/>
        </authorList>
    </citation>
    <scope>NUCLEOTIDE SEQUENCE [LARGE SCALE GENOMIC DNA]</scope>
    <source>
        <strain evidence="4">JCM 17225</strain>
    </source>
</reference>
<accession>A0ABP7UN57</accession>
<comment type="caution">
    <text evidence="3">The sequence shown here is derived from an EMBL/GenBank/DDBJ whole genome shotgun (WGS) entry which is preliminary data.</text>
</comment>
<dbReference type="Proteomes" id="UP001501469">
    <property type="component" value="Unassembled WGS sequence"/>
</dbReference>
<protein>
    <recommendedName>
        <fullName evidence="2">Sulfatase N-terminal domain-containing protein</fullName>
    </recommendedName>
</protein>
<evidence type="ECO:0000313" key="4">
    <source>
        <dbReference type="Proteomes" id="UP001501469"/>
    </source>
</evidence>
<gene>
    <name evidence="3" type="ORF">GCM10022409_38160</name>
</gene>
<dbReference type="Pfam" id="PF00884">
    <property type="entry name" value="Sulfatase"/>
    <property type="match status" value="1"/>
</dbReference>
<dbReference type="PANTHER" id="PTHR43751:SF3">
    <property type="entry name" value="SULFATASE N-TERMINAL DOMAIN-CONTAINING PROTEIN"/>
    <property type="match status" value="1"/>
</dbReference>
<dbReference type="Gene3D" id="3.40.720.10">
    <property type="entry name" value="Alkaline Phosphatase, subunit A"/>
    <property type="match status" value="1"/>
</dbReference>
<feature type="transmembrane region" description="Helical" evidence="1">
    <location>
        <begin position="41"/>
        <end position="67"/>
    </location>
</feature>
<feature type="transmembrane region" description="Helical" evidence="1">
    <location>
        <begin position="79"/>
        <end position="99"/>
    </location>
</feature>
<keyword evidence="1" id="KW-0812">Transmembrane</keyword>